<dbReference type="Gene3D" id="3.40.50.1390">
    <property type="entry name" value="Resolvase, N-terminal catalytic domain"/>
    <property type="match status" value="1"/>
</dbReference>
<gene>
    <name evidence="3" type="ORF">SAMN05216337_104029</name>
</gene>
<dbReference type="PROSITE" id="PS51736">
    <property type="entry name" value="RECOMBINASES_3"/>
    <property type="match status" value="1"/>
</dbReference>
<dbReference type="GO" id="GO:0003677">
    <property type="term" value="F:DNA binding"/>
    <property type="evidence" value="ECO:0007669"/>
    <property type="project" value="InterPro"/>
</dbReference>
<dbReference type="Proteomes" id="UP000199245">
    <property type="component" value="Unassembled WGS sequence"/>
</dbReference>
<evidence type="ECO:0000313" key="3">
    <source>
        <dbReference type="EMBL" id="SDE95041.1"/>
    </source>
</evidence>
<feature type="domain" description="Resolvase/invertase-type recombinase catalytic" evidence="1">
    <location>
        <begin position="20"/>
        <end position="171"/>
    </location>
</feature>
<dbReference type="InterPro" id="IPR011109">
    <property type="entry name" value="DNA_bind_recombinase_dom"/>
</dbReference>
<dbReference type="Pfam" id="PF13408">
    <property type="entry name" value="Zn_ribbon_recom"/>
    <property type="match status" value="1"/>
</dbReference>
<dbReference type="PANTHER" id="PTHR30461">
    <property type="entry name" value="DNA-INVERTASE FROM LAMBDOID PROPHAGE"/>
    <property type="match status" value="1"/>
</dbReference>
<dbReference type="InterPro" id="IPR050639">
    <property type="entry name" value="SSR_resolvase"/>
</dbReference>
<dbReference type="SMART" id="SM00857">
    <property type="entry name" value="Resolvase"/>
    <property type="match status" value="1"/>
</dbReference>
<dbReference type="Gene3D" id="3.90.1750.20">
    <property type="entry name" value="Putative Large Serine Recombinase, Chain B, Domain 2"/>
    <property type="match status" value="1"/>
</dbReference>
<proteinExistence type="predicted"/>
<dbReference type="EMBL" id="FMZW01000040">
    <property type="protein sequence ID" value="SDE95041.1"/>
    <property type="molecule type" value="Genomic_DNA"/>
</dbReference>
<dbReference type="InterPro" id="IPR025827">
    <property type="entry name" value="Zn_ribbon_recom_dom"/>
</dbReference>
<dbReference type="Pfam" id="PF07508">
    <property type="entry name" value="Recombinase"/>
    <property type="match status" value="1"/>
</dbReference>
<dbReference type="SUPFAM" id="SSF53041">
    <property type="entry name" value="Resolvase-like"/>
    <property type="match status" value="1"/>
</dbReference>
<sequence>MLISSNIADERLTTAHRAKLAYVYVRQSSVNQVRQHQESTELQYRLVDRAIGLGWPPERVQVIDEDLGKSGAGGVDRHGFQKLIAEIGLGNAGLVVSLDASRLARNNRDWHQLLELCSVFGVLIADGERLYDPRAYHDRLLLGLSGIMSEAELHQLRMRLHQGERQKAARGELRLPLPAGLVYDRVGTIVLNPDEEVQARLHLVFAKFQELQSARRVMRYLDRNGLSLPVRPLLGPSPHEIVWRAPDSARVLSILQNPAYAGAYVYGRRQKDPSRCRPGSLTGTVKVAIADWAVCLHAAHPGYIGWEEFMANQGRLADNVFRYEAGHAGVPRKGAALLQGIAICGRCGRRMSMRYTGPNADYPVYCCRSDRDQQGSVLCQEVRALAVDALVERVVLDALVPDQIEIALAAAGQLEQESRQLERQWALRVERARYEAERARRQYDAVEPENRLVARSLERAWEEKLRVVEAVEQQHARWRAQEPLLIGPAERAGLQALGENLPRIWNAATTSAADRKRILRFVIREVVLDQKRTRGQVWLKIVWQTGATSEHHVQRRVHTYRNYIDIDRLRQRIVELNAEHKMDAEIAAILNQEGFVAARGCAFKGENVWVLRTRWGIPTVKINGVDKNPMRWPDGSFSIQGAAAELGVTPQTVFDYLARGLLAGRQLAKGQPWQIELSDEQISQLRNRVRRTKRSKKEAS</sequence>
<evidence type="ECO:0000259" key="1">
    <source>
        <dbReference type="PROSITE" id="PS51736"/>
    </source>
</evidence>
<dbReference type="PANTHER" id="PTHR30461:SF23">
    <property type="entry name" value="DNA RECOMBINASE-RELATED"/>
    <property type="match status" value="1"/>
</dbReference>
<dbReference type="AlphaFoldDB" id="A0A1G7H3V2"/>
<dbReference type="Pfam" id="PF00239">
    <property type="entry name" value="Resolvase"/>
    <property type="match status" value="1"/>
</dbReference>
<dbReference type="GO" id="GO:0000150">
    <property type="term" value="F:DNA strand exchange activity"/>
    <property type="evidence" value="ECO:0007669"/>
    <property type="project" value="InterPro"/>
</dbReference>
<accession>A0A1G7H3V2</accession>
<dbReference type="InterPro" id="IPR036162">
    <property type="entry name" value="Resolvase-like_N_sf"/>
</dbReference>
<dbReference type="InterPro" id="IPR038109">
    <property type="entry name" value="DNA_bind_recomb_sf"/>
</dbReference>
<organism evidence="3 4">
    <name type="scientific">Bradyrhizobium brasilense</name>
    <dbReference type="NCBI Taxonomy" id="1419277"/>
    <lineage>
        <taxon>Bacteria</taxon>
        <taxon>Pseudomonadati</taxon>
        <taxon>Pseudomonadota</taxon>
        <taxon>Alphaproteobacteria</taxon>
        <taxon>Hyphomicrobiales</taxon>
        <taxon>Nitrobacteraceae</taxon>
        <taxon>Bradyrhizobium</taxon>
    </lineage>
</organism>
<dbReference type="RefSeq" id="WP_092088171.1">
    <property type="nucleotide sequence ID" value="NZ_FMZW01000040.1"/>
</dbReference>
<dbReference type="CDD" id="cd00338">
    <property type="entry name" value="Ser_Recombinase"/>
    <property type="match status" value="1"/>
</dbReference>
<reference evidence="3 4" key="1">
    <citation type="submission" date="2016-10" db="EMBL/GenBank/DDBJ databases">
        <authorList>
            <person name="de Groot N.N."/>
        </authorList>
    </citation>
    <scope>NUCLEOTIDE SEQUENCE [LARGE SCALE GENOMIC DNA]</scope>
    <source>
        <strain evidence="3 4">R5</strain>
    </source>
</reference>
<feature type="domain" description="Recombinase" evidence="2">
    <location>
        <begin position="178"/>
        <end position="323"/>
    </location>
</feature>
<dbReference type="InterPro" id="IPR006119">
    <property type="entry name" value="Resolv_N"/>
</dbReference>
<protein>
    <submittedName>
        <fullName evidence="3">Site-specific DNA recombinase</fullName>
    </submittedName>
</protein>
<dbReference type="PROSITE" id="PS51737">
    <property type="entry name" value="RECOMBINASE_DNA_BIND"/>
    <property type="match status" value="1"/>
</dbReference>
<name>A0A1G7H3V2_9BRAD</name>
<evidence type="ECO:0000259" key="2">
    <source>
        <dbReference type="PROSITE" id="PS51737"/>
    </source>
</evidence>
<evidence type="ECO:0000313" key="4">
    <source>
        <dbReference type="Proteomes" id="UP000199245"/>
    </source>
</evidence>